<organism evidence="1 2">
    <name type="scientific">Suillus placidus</name>
    <dbReference type="NCBI Taxonomy" id="48579"/>
    <lineage>
        <taxon>Eukaryota</taxon>
        <taxon>Fungi</taxon>
        <taxon>Dikarya</taxon>
        <taxon>Basidiomycota</taxon>
        <taxon>Agaricomycotina</taxon>
        <taxon>Agaricomycetes</taxon>
        <taxon>Agaricomycetidae</taxon>
        <taxon>Boletales</taxon>
        <taxon>Suillineae</taxon>
        <taxon>Suillaceae</taxon>
        <taxon>Suillus</taxon>
    </lineage>
</organism>
<dbReference type="Proteomes" id="UP000714275">
    <property type="component" value="Unassembled WGS sequence"/>
</dbReference>
<proteinExistence type="predicted"/>
<comment type="caution">
    <text evidence="1">The sequence shown here is derived from an EMBL/GenBank/DDBJ whole genome shotgun (WGS) entry which is preliminary data.</text>
</comment>
<dbReference type="EMBL" id="JABBWD010000063">
    <property type="protein sequence ID" value="KAG1770826.1"/>
    <property type="molecule type" value="Genomic_DNA"/>
</dbReference>
<reference evidence="1" key="1">
    <citation type="journal article" date="2020" name="New Phytol.">
        <title>Comparative genomics reveals dynamic genome evolution in host specialist ectomycorrhizal fungi.</title>
        <authorList>
            <person name="Lofgren L.A."/>
            <person name="Nguyen N.H."/>
            <person name="Vilgalys R."/>
            <person name="Ruytinx J."/>
            <person name="Liao H.L."/>
            <person name="Branco S."/>
            <person name="Kuo A."/>
            <person name="LaButti K."/>
            <person name="Lipzen A."/>
            <person name="Andreopoulos W."/>
            <person name="Pangilinan J."/>
            <person name="Riley R."/>
            <person name="Hundley H."/>
            <person name="Na H."/>
            <person name="Barry K."/>
            <person name="Grigoriev I.V."/>
            <person name="Stajich J.E."/>
            <person name="Kennedy P.G."/>
        </authorList>
    </citation>
    <scope>NUCLEOTIDE SEQUENCE</scope>
    <source>
        <strain evidence="1">DOB743</strain>
    </source>
</reference>
<evidence type="ECO:0000313" key="2">
    <source>
        <dbReference type="Proteomes" id="UP000714275"/>
    </source>
</evidence>
<keyword evidence="2" id="KW-1185">Reference proteome</keyword>
<accession>A0A9P6ZLW7</accession>
<dbReference type="AlphaFoldDB" id="A0A9P6ZLW7"/>
<evidence type="ECO:0000313" key="1">
    <source>
        <dbReference type="EMBL" id="KAG1770826.1"/>
    </source>
</evidence>
<name>A0A9P6ZLW7_9AGAM</name>
<gene>
    <name evidence="1" type="ORF">EV702DRAFT_1202301</name>
</gene>
<protein>
    <submittedName>
        <fullName evidence="1">Uncharacterized protein</fullName>
    </submittedName>
</protein>
<sequence>MCVVHLLFHSRKVNFHHPALPQHPTASTTPALLQQKITGPSVSWPILPQRWFHGKIHSRPAPRQCATLLHTSSPSAHHPAHLSHSVGIIASSVCSSTITLVLASDAAALEILINDVRYIPTLTKDEGQFRRLHSRTPILLPLHLSSLSIGSKITLVPHGDNLVTDVFMSLTSATASRWVMKALSTRLIFKTVSHTADAQALARILFTVFPRVD</sequence>